<evidence type="ECO:0000313" key="3">
    <source>
        <dbReference type="Proteomes" id="UP001607157"/>
    </source>
</evidence>
<dbReference type="RefSeq" id="WP_377171207.1">
    <property type="nucleotide sequence ID" value="NZ_JBHTJC010000002.1"/>
</dbReference>
<dbReference type="PANTHER" id="PTHR13627">
    <property type="entry name" value="FUKUTIN RELATED PROTEIN"/>
    <property type="match status" value="1"/>
</dbReference>
<name>A0ABW7I6H3_9RHOB</name>
<accession>A0ABW7I6H3</accession>
<proteinExistence type="predicted"/>
<evidence type="ECO:0000259" key="1">
    <source>
        <dbReference type="Pfam" id="PF04991"/>
    </source>
</evidence>
<gene>
    <name evidence="2" type="ORF">ACGRVM_07680</name>
</gene>
<reference evidence="2 3" key="1">
    <citation type="submission" date="2024-10" db="EMBL/GenBank/DDBJ databases">
        <authorList>
            <person name="Yang X.-N."/>
        </authorList>
    </citation>
    <scope>NUCLEOTIDE SEQUENCE [LARGE SCALE GENOMIC DNA]</scope>
    <source>
        <strain evidence="2 3">CAU 1059</strain>
    </source>
</reference>
<organism evidence="2 3">
    <name type="scientific">Roseovarius aquimarinus</name>
    <dbReference type="NCBI Taxonomy" id="1229156"/>
    <lineage>
        <taxon>Bacteria</taxon>
        <taxon>Pseudomonadati</taxon>
        <taxon>Pseudomonadota</taxon>
        <taxon>Alphaproteobacteria</taxon>
        <taxon>Rhodobacterales</taxon>
        <taxon>Roseobacteraceae</taxon>
        <taxon>Roseovarius</taxon>
    </lineage>
</organism>
<comment type="caution">
    <text evidence="2">The sequence shown here is derived from an EMBL/GenBank/DDBJ whole genome shotgun (WGS) entry which is preliminary data.</text>
</comment>
<dbReference type="InterPro" id="IPR007074">
    <property type="entry name" value="LicD/FKTN/FKRP_NTP_transf"/>
</dbReference>
<feature type="domain" description="LicD/FKTN/FKRP nucleotidyltransferase" evidence="1">
    <location>
        <begin position="38"/>
        <end position="67"/>
    </location>
</feature>
<sequence length="174" mass="19195">MLLGHSYLPDAFKTADHEAVWSQVGDAIASLEAFSPHVFLNSGTLLGAVRDGKLIDHDDDVDLAVLIDAQNEEEAGRVWRRMCEEMAAQGMLDSSKERDMAQVQLKTGGQTTIDVFPGWIDRGRVYVYPHTYGTLDEADLLPLGTCRITGLKIPAHPEKMLAVNYGDGWQKPDP</sequence>
<dbReference type="EMBL" id="JBIHMM010000002">
    <property type="protein sequence ID" value="MFH0253769.1"/>
    <property type="molecule type" value="Genomic_DNA"/>
</dbReference>
<keyword evidence="3" id="KW-1185">Reference proteome</keyword>
<protein>
    <submittedName>
        <fullName evidence="2">LicD family protein</fullName>
    </submittedName>
</protein>
<evidence type="ECO:0000313" key="2">
    <source>
        <dbReference type="EMBL" id="MFH0253769.1"/>
    </source>
</evidence>
<dbReference type="PANTHER" id="PTHR13627:SF31">
    <property type="entry name" value="RIBITOL 5-PHOSPHATE TRANSFERASE FKRP"/>
    <property type="match status" value="1"/>
</dbReference>
<dbReference type="Proteomes" id="UP001607157">
    <property type="component" value="Unassembled WGS sequence"/>
</dbReference>
<dbReference type="Pfam" id="PF04991">
    <property type="entry name" value="LicD"/>
    <property type="match status" value="1"/>
</dbReference>
<dbReference type="InterPro" id="IPR052613">
    <property type="entry name" value="LicD_transferase"/>
</dbReference>